<dbReference type="Gene3D" id="3.40.960.10">
    <property type="entry name" value="VSR Endonuclease"/>
    <property type="match status" value="1"/>
</dbReference>
<keyword evidence="2" id="KW-1185">Reference proteome</keyword>
<proteinExistence type="predicted"/>
<sequence length="144" mass="17285">MAYHWMNYLITSGQASIHHKFNHGSEKRKYLVDGCNWDSSTNTTYQLHRCYCHGHQCDVTTNIRDQRWIEEREHKLKKTFDTTSYLKSQGYNVDEMWEFDFQKLHTNPLVHDVITKERLPVYRKHPGRVNETQILNAVRRGDLF</sequence>
<reference evidence="1" key="1">
    <citation type="submission" date="2018-11" db="EMBL/GenBank/DDBJ databases">
        <authorList>
            <person name="Alioto T."/>
            <person name="Alioto T."/>
        </authorList>
    </citation>
    <scope>NUCLEOTIDE SEQUENCE</scope>
</reference>
<dbReference type="EMBL" id="UYJE01003266">
    <property type="protein sequence ID" value="VDI17857.1"/>
    <property type="molecule type" value="Genomic_DNA"/>
</dbReference>
<dbReference type="OrthoDB" id="6153129at2759"/>
<dbReference type="AlphaFoldDB" id="A0A8B6DE61"/>
<dbReference type="Proteomes" id="UP000596742">
    <property type="component" value="Unassembled WGS sequence"/>
</dbReference>
<gene>
    <name evidence="1" type="ORF">MGAL_10B009500</name>
</gene>
<name>A0A8B6DE61_MYTGA</name>
<protein>
    <submittedName>
        <fullName evidence="1">Uncharacterized protein</fullName>
    </submittedName>
</protein>
<comment type="caution">
    <text evidence="1">The sequence shown here is derived from an EMBL/GenBank/DDBJ whole genome shotgun (WGS) entry which is preliminary data.</text>
</comment>
<evidence type="ECO:0000313" key="2">
    <source>
        <dbReference type="Proteomes" id="UP000596742"/>
    </source>
</evidence>
<organism evidence="1 2">
    <name type="scientific">Mytilus galloprovincialis</name>
    <name type="common">Mediterranean mussel</name>
    <dbReference type="NCBI Taxonomy" id="29158"/>
    <lineage>
        <taxon>Eukaryota</taxon>
        <taxon>Metazoa</taxon>
        <taxon>Spiralia</taxon>
        <taxon>Lophotrochozoa</taxon>
        <taxon>Mollusca</taxon>
        <taxon>Bivalvia</taxon>
        <taxon>Autobranchia</taxon>
        <taxon>Pteriomorphia</taxon>
        <taxon>Mytilida</taxon>
        <taxon>Mytiloidea</taxon>
        <taxon>Mytilidae</taxon>
        <taxon>Mytilinae</taxon>
        <taxon>Mytilus</taxon>
    </lineage>
</organism>
<evidence type="ECO:0000313" key="1">
    <source>
        <dbReference type="EMBL" id="VDI17857.1"/>
    </source>
</evidence>
<accession>A0A8B6DE61</accession>